<organism evidence="6 7">
    <name type="scientific">Bacterioplanes sanyensis</name>
    <dbReference type="NCBI Taxonomy" id="1249553"/>
    <lineage>
        <taxon>Bacteria</taxon>
        <taxon>Pseudomonadati</taxon>
        <taxon>Pseudomonadota</taxon>
        <taxon>Gammaproteobacteria</taxon>
        <taxon>Oceanospirillales</taxon>
        <taxon>Oceanospirillaceae</taxon>
        <taxon>Bacterioplanes</taxon>
    </lineage>
</organism>
<dbReference type="InterPro" id="IPR019109">
    <property type="entry name" value="MamF_MmsF"/>
</dbReference>
<dbReference type="OrthoDB" id="5405464at2"/>
<evidence type="ECO:0000256" key="1">
    <source>
        <dbReference type="ARBA" id="ARBA00004141"/>
    </source>
</evidence>
<evidence type="ECO:0008006" key="8">
    <source>
        <dbReference type="Google" id="ProtNLM"/>
    </source>
</evidence>
<keyword evidence="7" id="KW-1185">Reference proteome</keyword>
<sequence>MPSKDSDKIQIVYILYLLGLVIGITGIVGVMMAYIYKGDAPEWEQTHYRFQIRTFWIGLLFMVVGGILTFVGIGVLLYFAWLIWLIVRCVKGMKYLSNKQAVPEPGTWMF</sequence>
<dbReference type="AlphaFoldDB" id="A0A222FRQ3"/>
<comment type="subcellular location">
    <subcellularLocation>
        <location evidence="1">Membrane</location>
        <topology evidence="1">Multi-pass membrane protein</topology>
    </subcellularLocation>
</comment>
<proteinExistence type="predicted"/>
<name>A0A222FRQ3_9GAMM</name>
<feature type="transmembrane region" description="Helical" evidence="5">
    <location>
        <begin position="12"/>
        <end position="36"/>
    </location>
</feature>
<feature type="transmembrane region" description="Helical" evidence="5">
    <location>
        <begin position="56"/>
        <end position="87"/>
    </location>
</feature>
<dbReference type="Proteomes" id="UP000202440">
    <property type="component" value="Chromosome"/>
</dbReference>
<evidence type="ECO:0000256" key="3">
    <source>
        <dbReference type="ARBA" id="ARBA00022989"/>
    </source>
</evidence>
<evidence type="ECO:0000313" key="7">
    <source>
        <dbReference type="Proteomes" id="UP000202440"/>
    </source>
</evidence>
<dbReference type="KEGG" id="bsan:CHH28_10100"/>
<accession>A0A222FRQ3</accession>
<protein>
    <recommendedName>
        <fullName evidence="8">DUF4870 domain-containing protein</fullName>
    </recommendedName>
</protein>
<evidence type="ECO:0000313" key="6">
    <source>
        <dbReference type="EMBL" id="ASP40893.1"/>
    </source>
</evidence>
<evidence type="ECO:0000256" key="5">
    <source>
        <dbReference type="SAM" id="Phobius"/>
    </source>
</evidence>
<keyword evidence="3 5" id="KW-1133">Transmembrane helix</keyword>
<reference evidence="6 7" key="1">
    <citation type="submission" date="2017-07" db="EMBL/GenBank/DDBJ databases">
        <title>Annotated genome sequence of Bacterioplanes sanyensis isolated from Red Sea.</title>
        <authorList>
            <person name="Rehman Z.U."/>
        </authorList>
    </citation>
    <scope>NUCLEOTIDE SEQUENCE [LARGE SCALE GENOMIC DNA]</scope>
    <source>
        <strain evidence="6 7">NV9</strain>
    </source>
</reference>
<evidence type="ECO:0000256" key="2">
    <source>
        <dbReference type="ARBA" id="ARBA00022692"/>
    </source>
</evidence>
<dbReference type="EMBL" id="CP022530">
    <property type="protein sequence ID" value="ASP40893.1"/>
    <property type="molecule type" value="Genomic_DNA"/>
</dbReference>
<gene>
    <name evidence="6" type="ORF">CHH28_10100</name>
</gene>
<dbReference type="Pfam" id="PF09685">
    <property type="entry name" value="MamF_MmsF"/>
    <property type="match status" value="1"/>
</dbReference>
<keyword evidence="4 5" id="KW-0472">Membrane</keyword>
<evidence type="ECO:0000256" key="4">
    <source>
        <dbReference type="ARBA" id="ARBA00023136"/>
    </source>
</evidence>
<keyword evidence="2 5" id="KW-0812">Transmembrane</keyword>